<dbReference type="Proteomes" id="UP000054549">
    <property type="component" value="Unassembled WGS sequence"/>
</dbReference>
<sequence length="1274" mass="141761">MVLYVLSYLTFEVPPMSQNTSNQTPENPGVHTGGAASFGNAHFTGGGHAFGSNSTVNNYGPDANELKKHQLITTLPRAEAGRKVYEHEKQSGSCFPGTRQALFQKMKEWATNPNEFGMYVLSGLAGIGKSTVAYTIADWADEHHHLGAEFFFSRDEADRRSAKLFFITIAYNLYHFNEKFKRTIGEALVTKAITESPQDQLDALILDPLKPIRNALPPTLIVVDALDECDDKGFILTGLRQLVQALPSFKVILTTRPEALSNDDSTTREGRQVFLLHDIDADVVNEDIRIYLKYYLSAKQVKARLPHLEEQWCASDAQVELLIQASGKLFIMASTAVRYILDTFWSAPDSQIKELLDAFAQGRTPFDNLVDFYTIILRSAIPDKCRDTRLVERYQAIVGTIVLAQVPLPVQSIARLMDIGVNQIRVVLRQLQSVISVAGDIPRAYHKSFVDYITDSEQCGDTNLRIDPTKRHTRIARRCFEMMGKHLKFNILELGIPARFMSNEEGLAKDGISDAKLQEKIPLALQYACAYWDGHLRSANIDDADLVKDLEKFDNGRMLLPWFEVLSLIRKLDSAHRAIRVALKFLKPTASDFRQLLSDGLRFISKFYQIIERSALQTYYSALLFTPTDSLLYRRNIDDALHRGCNVIGTTNQWDALIANLSHGNQGDNIQFSLDSAMFVSWNNEIKAMLKVWDAVTGTPISMIKGSSCSFAIANDFSTVASFEDNAITLYNVNGSAQGATLTTSAKVLQVAISSESLSWIAAGLSDGIVSLWEDGKPIGSFGDYRDGGRLEFSATGARLAYLAKKGVKLWDVIQREFVADLDLVSRDFAFSRDGSRIVSWHECSVVKLWDCADGQPVGTIEKSPVDVVAISDNGYLLAIGCRNSVQVWGENYGNLLQAVNLDLRMLTWSLAFSPDDILAIATKSDVKLYSIKHRSFLCTLSTSSYPALAFSLDCTRFAVGYVSGTVSLSDIRVIESSSLSSDQQESSRVTALALSCNCSRVACGFEDGAVELWETDDFPKRRIAAHRHHQLLIMTLGFSPDGRQFASGSYEGNINLWDGEDGARRADLQYSKDGGLRGVEVSNSILAAAGDLGISLWDCKTLDRIQKFDESFTTPLSFSADGALLAASASTSASITVFDVKRHTAIATFENNKTARPHTMAFLTDNSQLVVWQYDRYDSKFDFLTFDIVSKKAIRGPSFEKFIQLPDMPLWHGVPVWVNKERDLGALFSQHDEPVPVLWIPRELDVRKWVQRRSMIGILCEDGRVVLLRLPTG</sequence>
<evidence type="ECO:0000256" key="2">
    <source>
        <dbReference type="PROSITE-ProRule" id="PRU00221"/>
    </source>
</evidence>
<dbReference type="OrthoDB" id="163438at2759"/>
<dbReference type="SMART" id="SM00320">
    <property type="entry name" value="WD40"/>
    <property type="match status" value="8"/>
</dbReference>
<keyword evidence="2" id="KW-0853">WD repeat</keyword>
<evidence type="ECO:0000256" key="3">
    <source>
        <dbReference type="SAM" id="MobiDB-lite"/>
    </source>
</evidence>
<dbReference type="Pfam" id="PF00400">
    <property type="entry name" value="WD40"/>
    <property type="match status" value="1"/>
</dbReference>
<dbReference type="HOGENOM" id="CLU_000288_6_19_1"/>
<evidence type="ECO:0000256" key="1">
    <source>
        <dbReference type="ARBA" id="ARBA00022737"/>
    </source>
</evidence>
<dbReference type="PANTHER" id="PTHR10039:SF14">
    <property type="entry name" value="NACHT DOMAIN-CONTAINING PROTEIN"/>
    <property type="match status" value="1"/>
</dbReference>
<accession>A0A0C2RZU1</accession>
<proteinExistence type="predicted"/>
<feature type="domain" description="Nephrocystin 3-like N-terminal" evidence="4">
    <location>
        <begin position="97"/>
        <end position="256"/>
    </location>
</feature>
<evidence type="ECO:0000313" key="5">
    <source>
        <dbReference type="EMBL" id="KIL55915.1"/>
    </source>
</evidence>
<dbReference type="PROSITE" id="PS50294">
    <property type="entry name" value="WD_REPEATS_REGION"/>
    <property type="match status" value="1"/>
</dbReference>
<name>A0A0C2RZU1_AMAMK</name>
<evidence type="ECO:0000259" key="4">
    <source>
        <dbReference type="Pfam" id="PF24883"/>
    </source>
</evidence>
<dbReference type="InterPro" id="IPR015943">
    <property type="entry name" value="WD40/YVTN_repeat-like_dom_sf"/>
</dbReference>
<keyword evidence="1" id="KW-0677">Repeat</keyword>
<reference evidence="5 6" key="1">
    <citation type="submission" date="2014-04" db="EMBL/GenBank/DDBJ databases">
        <title>Evolutionary Origins and Diversification of the Mycorrhizal Mutualists.</title>
        <authorList>
            <consortium name="DOE Joint Genome Institute"/>
            <consortium name="Mycorrhizal Genomics Consortium"/>
            <person name="Kohler A."/>
            <person name="Kuo A."/>
            <person name="Nagy L.G."/>
            <person name="Floudas D."/>
            <person name="Copeland A."/>
            <person name="Barry K.W."/>
            <person name="Cichocki N."/>
            <person name="Veneault-Fourrey C."/>
            <person name="LaButti K."/>
            <person name="Lindquist E.A."/>
            <person name="Lipzen A."/>
            <person name="Lundell T."/>
            <person name="Morin E."/>
            <person name="Murat C."/>
            <person name="Riley R."/>
            <person name="Ohm R."/>
            <person name="Sun H."/>
            <person name="Tunlid A."/>
            <person name="Henrissat B."/>
            <person name="Grigoriev I.V."/>
            <person name="Hibbett D.S."/>
            <person name="Martin F."/>
        </authorList>
    </citation>
    <scope>NUCLEOTIDE SEQUENCE [LARGE SCALE GENOMIC DNA]</scope>
    <source>
        <strain evidence="5 6">Koide BX008</strain>
    </source>
</reference>
<dbReference type="SUPFAM" id="SSF52540">
    <property type="entry name" value="P-loop containing nucleoside triphosphate hydrolases"/>
    <property type="match status" value="1"/>
</dbReference>
<dbReference type="SUPFAM" id="SSF50978">
    <property type="entry name" value="WD40 repeat-like"/>
    <property type="match status" value="2"/>
</dbReference>
<dbReference type="Pfam" id="PF24883">
    <property type="entry name" value="NPHP3_N"/>
    <property type="match status" value="1"/>
</dbReference>
<dbReference type="InterPro" id="IPR036322">
    <property type="entry name" value="WD40_repeat_dom_sf"/>
</dbReference>
<dbReference type="PANTHER" id="PTHR10039">
    <property type="entry name" value="AMELOGENIN"/>
    <property type="match status" value="1"/>
</dbReference>
<dbReference type="Gene3D" id="2.130.10.10">
    <property type="entry name" value="YVTN repeat-like/Quinoprotein amine dehydrogenase"/>
    <property type="match status" value="3"/>
</dbReference>
<dbReference type="PROSITE" id="PS50082">
    <property type="entry name" value="WD_REPEATS_2"/>
    <property type="match status" value="1"/>
</dbReference>
<dbReference type="InterPro" id="IPR027417">
    <property type="entry name" value="P-loop_NTPase"/>
</dbReference>
<dbReference type="InterPro" id="IPR056884">
    <property type="entry name" value="NPHP3-like_N"/>
</dbReference>
<feature type="region of interest" description="Disordered" evidence="3">
    <location>
        <begin position="15"/>
        <end position="38"/>
    </location>
</feature>
<dbReference type="InterPro" id="IPR001680">
    <property type="entry name" value="WD40_rpt"/>
</dbReference>
<dbReference type="AlphaFoldDB" id="A0A0C2RZU1"/>
<dbReference type="InParanoid" id="A0A0C2RZU1"/>
<keyword evidence="6" id="KW-1185">Reference proteome</keyword>
<dbReference type="EMBL" id="KN818460">
    <property type="protein sequence ID" value="KIL55915.1"/>
    <property type="molecule type" value="Genomic_DNA"/>
</dbReference>
<feature type="compositionally biased region" description="Polar residues" evidence="3">
    <location>
        <begin position="16"/>
        <end position="26"/>
    </location>
</feature>
<dbReference type="Gene3D" id="3.40.50.300">
    <property type="entry name" value="P-loop containing nucleotide triphosphate hydrolases"/>
    <property type="match status" value="1"/>
</dbReference>
<feature type="repeat" description="WD" evidence="2">
    <location>
        <begin position="1027"/>
        <end position="1059"/>
    </location>
</feature>
<dbReference type="STRING" id="946122.A0A0C2RZU1"/>
<gene>
    <name evidence="5" type="ORF">M378DRAFT_17513</name>
</gene>
<organism evidence="5 6">
    <name type="scientific">Amanita muscaria (strain Koide BX008)</name>
    <dbReference type="NCBI Taxonomy" id="946122"/>
    <lineage>
        <taxon>Eukaryota</taxon>
        <taxon>Fungi</taxon>
        <taxon>Dikarya</taxon>
        <taxon>Basidiomycota</taxon>
        <taxon>Agaricomycotina</taxon>
        <taxon>Agaricomycetes</taxon>
        <taxon>Agaricomycetidae</taxon>
        <taxon>Agaricales</taxon>
        <taxon>Pluteineae</taxon>
        <taxon>Amanitaceae</taxon>
        <taxon>Amanita</taxon>
    </lineage>
</organism>
<protein>
    <recommendedName>
        <fullName evidence="4">Nephrocystin 3-like N-terminal domain-containing protein</fullName>
    </recommendedName>
</protein>
<evidence type="ECO:0000313" key="6">
    <source>
        <dbReference type="Proteomes" id="UP000054549"/>
    </source>
</evidence>